<dbReference type="Proteomes" id="UP000494365">
    <property type="component" value="Unassembled WGS sequence"/>
</dbReference>
<proteinExistence type="predicted"/>
<sequence>MATTPQKSVSHELAHEDTAVVMPLHPTLTVDPGGMAQQLARNVEVFGAALTDTGHYDRHLVDRELSSVQKAYDNIPSDPNAHDKRRWFTSLSRSCRGELTPLPHFSFSQAVNTENPGPRDIKQMPDDLRLNPLVEAMTRYTVRVAEYFVPELFDDAVRVDLHAIRYQVHGAFLALSTPPFAHRDSEEVVHVILIDRKNVIGGLNYVGVGSRQCNIGFEMNEPLRGFMISNTTLHGVSPLLSADGGAGYRDILVVTVQKLADGALGRKYDQAN</sequence>
<dbReference type="EMBL" id="CADIKK010000033">
    <property type="protein sequence ID" value="CAB3802549.1"/>
    <property type="molecule type" value="Genomic_DNA"/>
</dbReference>
<evidence type="ECO:0000313" key="1">
    <source>
        <dbReference type="EMBL" id="CAB3802549.1"/>
    </source>
</evidence>
<accession>A0A6S7BJL0</accession>
<organism evidence="1 2">
    <name type="scientific">Paraburkholderia ultramafica</name>
    <dbReference type="NCBI Taxonomy" id="1544867"/>
    <lineage>
        <taxon>Bacteria</taxon>
        <taxon>Pseudomonadati</taxon>
        <taxon>Pseudomonadota</taxon>
        <taxon>Betaproteobacteria</taxon>
        <taxon>Burkholderiales</taxon>
        <taxon>Burkholderiaceae</taxon>
        <taxon>Paraburkholderia</taxon>
    </lineage>
</organism>
<dbReference type="AlphaFoldDB" id="A0A6S7BJL0"/>
<keyword evidence="2" id="KW-1185">Reference proteome</keyword>
<dbReference type="Gene3D" id="2.60.120.620">
    <property type="entry name" value="q2cbj1_9rhob like domain"/>
    <property type="match status" value="1"/>
</dbReference>
<evidence type="ECO:0000313" key="2">
    <source>
        <dbReference type="Proteomes" id="UP000494365"/>
    </source>
</evidence>
<protein>
    <submittedName>
        <fullName evidence="1">Uncharacterized protein</fullName>
    </submittedName>
</protein>
<dbReference type="GO" id="GO:0051213">
    <property type="term" value="F:dioxygenase activity"/>
    <property type="evidence" value="ECO:0007669"/>
    <property type="project" value="InterPro"/>
</dbReference>
<dbReference type="InterPro" id="IPR018724">
    <property type="entry name" value="2OG-Fe_dioxygenase"/>
</dbReference>
<reference evidence="1 2" key="1">
    <citation type="submission" date="2020-04" db="EMBL/GenBank/DDBJ databases">
        <authorList>
            <person name="De Canck E."/>
        </authorList>
    </citation>
    <scope>NUCLEOTIDE SEQUENCE [LARGE SCALE GENOMIC DNA]</scope>
    <source>
        <strain evidence="1 2">LMG 28614</strain>
    </source>
</reference>
<name>A0A6S7BJL0_9BURK</name>
<gene>
    <name evidence="1" type="ORF">LMG28614_05638</name>
</gene>
<dbReference type="Pfam" id="PF10014">
    <property type="entry name" value="2OG-Fe_Oxy_2"/>
    <property type="match status" value="1"/>
</dbReference>
<dbReference type="RefSeq" id="WP_175152644.1">
    <property type="nucleotide sequence ID" value="NZ_CADIKK010000033.1"/>
</dbReference>